<keyword evidence="6" id="KW-1015">Disulfide bond</keyword>
<comment type="cofactor">
    <cofactor evidence="1">
        <name>FAD</name>
        <dbReference type="ChEBI" id="CHEBI:57692"/>
    </cofactor>
</comment>
<keyword evidence="3" id="KW-0285">Flavoprotein</keyword>
<dbReference type="InterPro" id="IPR036318">
    <property type="entry name" value="FAD-bd_PCMH-like_sf"/>
</dbReference>
<dbReference type="InterPro" id="IPR006094">
    <property type="entry name" value="Oxid_FAD_bind_N"/>
</dbReference>
<feature type="signal peptide" evidence="8">
    <location>
        <begin position="1"/>
        <end position="26"/>
    </location>
</feature>
<feature type="domain" description="FAD-binding PCMH-type" evidence="9">
    <location>
        <begin position="66"/>
        <end position="240"/>
    </location>
</feature>
<dbReference type="HOGENOM" id="CLU_018354_6_0_1"/>
<dbReference type="Pfam" id="PF01565">
    <property type="entry name" value="FAD_binding_4"/>
    <property type="match status" value="1"/>
</dbReference>
<keyword evidence="12" id="KW-1185">Reference proteome</keyword>
<dbReference type="Pfam" id="PF08031">
    <property type="entry name" value="BBE"/>
    <property type="match status" value="1"/>
</dbReference>
<dbReference type="SUPFAM" id="SSF56176">
    <property type="entry name" value="FAD-binding/transporter-associated domain-like"/>
    <property type="match status" value="1"/>
</dbReference>
<dbReference type="EMBL" id="CM000848">
    <property type="protein sequence ID" value="KRH11825.1"/>
    <property type="molecule type" value="Genomic_DNA"/>
</dbReference>
<dbReference type="InterPro" id="IPR016166">
    <property type="entry name" value="FAD-bd_PCMH"/>
</dbReference>
<dbReference type="InterPro" id="IPR012951">
    <property type="entry name" value="BBE"/>
</dbReference>
<reference evidence="10" key="3">
    <citation type="submission" date="2018-07" db="EMBL/GenBank/DDBJ databases">
        <title>WGS assembly of Glycine max.</title>
        <authorList>
            <person name="Schmutz J."/>
            <person name="Cannon S."/>
            <person name="Schlueter J."/>
            <person name="Ma J."/>
            <person name="Mitros T."/>
            <person name="Nelson W."/>
            <person name="Hyten D."/>
            <person name="Song Q."/>
            <person name="Thelen J."/>
            <person name="Cheng J."/>
            <person name="Xu D."/>
            <person name="Hellsten U."/>
            <person name="May G."/>
            <person name="Yu Y."/>
            <person name="Sakurai T."/>
            <person name="Umezawa T."/>
            <person name="Bhattacharyya M."/>
            <person name="Sandhu D."/>
            <person name="Valliyodan B."/>
            <person name="Lindquist E."/>
            <person name="Peto M."/>
            <person name="Grant D."/>
            <person name="Shu S."/>
            <person name="Goodstein D."/>
            <person name="Barry K."/>
            <person name="Futrell-Griggs M."/>
            <person name="Abernathy B."/>
            <person name="Du J."/>
            <person name="Tian Z."/>
            <person name="Zhu L."/>
            <person name="Gill N."/>
            <person name="Joshi T."/>
            <person name="Libault M."/>
            <person name="Sethuraman A."/>
            <person name="Zhang X."/>
            <person name="Shinozaki K."/>
            <person name="Nguyen H."/>
            <person name="Wing R."/>
            <person name="Cregan P."/>
            <person name="Specht J."/>
            <person name="Grimwood J."/>
            <person name="Rokhsar D."/>
            <person name="Stacey G."/>
            <person name="Shoemaker R."/>
            <person name="Jackson S."/>
        </authorList>
    </citation>
    <scope>NUCLEOTIDE SEQUENCE</scope>
    <source>
        <tissue evidence="10">Callus</tissue>
    </source>
</reference>
<evidence type="ECO:0000259" key="9">
    <source>
        <dbReference type="PROSITE" id="PS51387"/>
    </source>
</evidence>
<dbReference type="FunFam" id="3.30.43.10:FF:000004">
    <property type="entry name" value="Berberine bridge enzyme-like 15"/>
    <property type="match status" value="1"/>
</dbReference>
<evidence type="ECO:0000313" key="11">
    <source>
        <dbReference type="EnsemblPlants" id="KRH11825"/>
    </source>
</evidence>
<dbReference type="GO" id="GO:0071949">
    <property type="term" value="F:FAD binding"/>
    <property type="evidence" value="ECO:0007669"/>
    <property type="project" value="InterPro"/>
</dbReference>
<dbReference type="STRING" id="3847.I1MG67"/>
<evidence type="ECO:0000256" key="1">
    <source>
        <dbReference type="ARBA" id="ARBA00001974"/>
    </source>
</evidence>
<comment type="similarity">
    <text evidence="2">Belongs to the oxygen-dependent FAD-linked oxidoreductase family.</text>
</comment>
<keyword evidence="4 8" id="KW-0732">Signal</keyword>
<dbReference type="OMA" id="INDESAW"/>
<evidence type="ECO:0000313" key="12">
    <source>
        <dbReference type="Proteomes" id="UP000008827"/>
    </source>
</evidence>
<gene>
    <name evidence="10" type="ORF">GLYMA_15G132700</name>
</gene>
<dbReference type="PROSITE" id="PS51387">
    <property type="entry name" value="FAD_PCMH"/>
    <property type="match status" value="1"/>
</dbReference>
<evidence type="ECO:0000256" key="7">
    <source>
        <dbReference type="ARBA" id="ARBA00023180"/>
    </source>
</evidence>
<dbReference type="GO" id="GO:0016491">
    <property type="term" value="F:oxidoreductase activity"/>
    <property type="evidence" value="ECO:0007669"/>
    <property type="project" value="InterPro"/>
</dbReference>
<feature type="chain" id="PRO_5014578900" description="FAD-binding PCMH-type domain-containing protein" evidence="8">
    <location>
        <begin position="27"/>
        <end position="522"/>
    </location>
</feature>
<evidence type="ECO:0000256" key="3">
    <source>
        <dbReference type="ARBA" id="ARBA00022630"/>
    </source>
</evidence>
<evidence type="ECO:0000256" key="5">
    <source>
        <dbReference type="ARBA" id="ARBA00022827"/>
    </source>
</evidence>
<organism evidence="11">
    <name type="scientific">Glycine max</name>
    <name type="common">Soybean</name>
    <name type="synonym">Glycine hispida</name>
    <dbReference type="NCBI Taxonomy" id="3847"/>
    <lineage>
        <taxon>Eukaryota</taxon>
        <taxon>Viridiplantae</taxon>
        <taxon>Streptophyta</taxon>
        <taxon>Embryophyta</taxon>
        <taxon>Tracheophyta</taxon>
        <taxon>Spermatophyta</taxon>
        <taxon>Magnoliopsida</taxon>
        <taxon>eudicotyledons</taxon>
        <taxon>Gunneridae</taxon>
        <taxon>Pentapetalae</taxon>
        <taxon>rosids</taxon>
        <taxon>fabids</taxon>
        <taxon>Fabales</taxon>
        <taxon>Fabaceae</taxon>
        <taxon>Papilionoideae</taxon>
        <taxon>50 kb inversion clade</taxon>
        <taxon>NPAAA clade</taxon>
        <taxon>indigoferoid/millettioid clade</taxon>
        <taxon>Phaseoleae</taxon>
        <taxon>Glycine</taxon>
        <taxon>Glycine subgen. Soja</taxon>
    </lineage>
</organism>
<dbReference type="Gramene" id="KRH11825">
    <property type="protein sequence ID" value="KRH11825"/>
    <property type="gene ID" value="GLYMA_15G132700"/>
</dbReference>
<dbReference type="AlphaFoldDB" id="I1MG67"/>
<name>I1MG67_SOYBN</name>
<dbReference type="InterPro" id="IPR016169">
    <property type="entry name" value="FAD-bd_PCMH_sub2"/>
</dbReference>
<reference evidence="10 11" key="1">
    <citation type="journal article" date="2010" name="Nature">
        <title>Genome sequence of the palaeopolyploid soybean.</title>
        <authorList>
            <person name="Schmutz J."/>
            <person name="Cannon S.B."/>
            <person name="Schlueter J."/>
            <person name="Ma J."/>
            <person name="Mitros T."/>
            <person name="Nelson W."/>
            <person name="Hyten D.L."/>
            <person name="Song Q."/>
            <person name="Thelen J.J."/>
            <person name="Cheng J."/>
            <person name="Xu D."/>
            <person name="Hellsten U."/>
            <person name="May G.D."/>
            <person name="Yu Y."/>
            <person name="Sakurai T."/>
            <person name="Umezawa T."/>
            <person name="Bhattacharyya M.K."/>
            <person name="Sandhu D."/>
            <person name="Valliyodan B."/>
            <person name="Lindquist E."/>
            <person name="Peto M."/>
            <person name="Grant D."/>
            <person name="Shu S."/>
            <person name="Goodstein D."/>
            <person name="Barry K."/>
            <person name="Futrell-Griggs M."/>
            <person name="Abernathy B."/>
            <person name="Du J."/>
            <person name="Tian Z."/>
            <person name="Zhu L."/>
            <person name="Gill N."/>
            <person name="Joshi T."/>
            <person name="Libault M."/>
            <person name="Sethuraman A."/>
            <person name="Zhang X.-C."/>
            <person name="Shinozaki K."/>
            <person name="Nguyen H.T."/>
            <person name="Wing R.A."/>
            <person name="Cregan P."/>
            <person name="Specht J."/>
            <person name="Grimwood J."/>
            <person name="Rokhsar D."/>
            <person name="Stacey G."/>
            <person name="Shoemaker R.C."/>
            <person name="Jackson S.A."/>
        </authorList>
    </citation>
    <scope>NUCLEOTIDE SEQUENCE [LARGE SCALE GENOMIC DNA]</scope>
    <source>
        <strain evidence="11">cv. Williams 82</strain>
        <tissue evidence="10">Callus</tissue>
    </source>
</reference>
<dbReference type="GO" id="GO:1901696">
    <property type="term" value="P:cannabinoid biosynthetic process"/>
    <property type="evidence" value="ECO:0007669"/>
    <property type="project" value="UniProtKB-ARBA"/>
</dbReference>
<dbReference type="PANTHER" id="PTHR32448">
    <property type="entry name" value="OS08G0158400 PROTEIN"/>
    <property type="match status" value="1"/>
</dbReference>
<dbReference type="InParanoid" id="I1MG67"/>
<reference evidence="11" key="2">
    <citation type="submission" date="2018-02" db="UniProtKB">
        <authorList>
            <consortium name="EnsemblPlants"/>
        </authorList>
    </citation>
    <scope>IDENTIFICATION</scope>
    <source>
        <strain evidence="11">Williams 82</strain>
    </source>
</reference>
<evidence type="ECO:0000256" key="6">
    <source>
        <dbReference type="ARBA" id="ARBA00023157"/>
    </source>
</evidence>
<dbReference type="Gene3D" id="3.30.43.10">
    <property type="entry name" value="Uridine Diphospho-n-acetylenolpyruvylglucosamine Reductase, domain 2"/>
    <property type="match status" value="1"/>
</dbReference>
<keyword evidence="5" id="KW-0274">FAD</keyword>
<dbReference type="SMR" id="I1MG67"/>
<sequence length="522" mass="58184">MAFSCIKLALLSISIFITIFPETSFSVDPESEDSNSTTEVILTQSSSSYTSLLQSLIRNLRFLNSSVPKPNLIVTPQNLAHIQAAITCSRKHGLQVRVRSGGHDYEGLSYVSDVPFLIIDLINLRSINIDINDESAWVQAGATLGELCYAIAKTSNMCGFPDGSCPTVGVGGHLSVVGFGTIFRKYGLAADQVIDAEMVDVNGNILNRTLMGEDLLWDIRGGGGSSFGVITAWKVKLVPVPPKVTIFNVAKTLDQGASNLFQKWQTISHKLPNELFLHSVMGVANSSSPNGGKTVVVSFTGLYLGTAENLLPLMQNNFAELGLQLNSFTEMSWIQSVLYKYRLFNQWTLGGFASEKPNIQKLQSNIRLCYRTHSCGRFGRAVEHVARREHSQHTNLILTPYGGRMSEISGSETPFPHRNGSIYGIQYLVYWDSNEETPKHIYGMRRLYSYVTPYVSKCPRAAYLNYRDLNLGVNRGSTSYEEAKSWGVKYFKFHFERLARVKAEFDPSNFFWHEQSIPPSFN</sequence>
<evidence type="ECO:0000256" key="2">
    <source>
        <dbReference type="ARBA" id="ARBA00005466"/>
    </source>
</evidence>
<evidence type="ECO:0000313" key="10">
    <source>
        <dbReference type="EMBL" id="KRH11825.1"/>
    </source>
</evidence>
<keyword evidence="7" id="KW-0325">Glycoprotein</keyword>
<dbReference type="eggNOG" id="ENOG502QWJC">
    <property type="taxonomic scope" value="Eukaryota"/>
</dbReference>
<protein>
    <recommendedName>
        <fullName evidence="9">FAD-binding PCMH-type domain-containing protein</fullName>
    </recommendedName>
</protein>
<evidence type="ECO:0000256" key="4">
    <source>
        <dbReference type="ARBA" id="ARBA00022729"/>
    </source>
</evidence>
<dbReference type="Proteomes" id="UP000008827">
    <property type="component" value="Chromosome 15"/>
</dbReference>
<dbReference type="Gene3D" id="3.30.465.10">
    <property type="match status" value="1"/>
</dbReference>
<dbReference type="PaxDb" id="3847-GLYMA15G14030.1"/>
<proteinExistence type="inferred from homology"/>
<dbReference type="Gene3D" id="3.40.462.20">
    <property type="match status" value="1"/>
</dbReference>
<accession>I1MG67</accession>
<dbReference type="EnsemblPlants" id="KRH11825">
    <property type="protein sequence ID" value="KRH11825"/>
    <property type="gene ID" value="GLYMA_15G132700"/>
</dbReference>
<evidence type="ECO:0000256" key="8">
    <source>
        <dbReference type="SAM" id="SignalP"/>
    </source>
</evidence>
<dbReference type="InterPro" id="IPR016167">
    <property type="entry name" value="FAD-bd_PCMH_sub1"/>
</dbReference>